<proteinExistence type="predicted"/>
<evidence type="ECO:0000313" key="2">
    <source>
        <dbReference type="Proteomes" id="UP000051804"/>
    </source>
</evidence>
<dbReference type="Proteomes" id="UP000051804">
    <property type="component" value="Unassembled WGS sequence"/>
</dbReference>
<gene>
    <name evidence="1" type="ORF">FD02_GL001053</name>
</gene>
<accession>A0A0R1JPG2</accession>
<dbReference type="AlphaFoldDB" id="A0A0R1JPG2"/>
<sequence>MMAEVIQMKLPITIGDIEITRRQAGRGMVRLIKHGESIGRIESNKVLDDLPRVLGRKLTIEEQVAITLAVPGAVVAA</sequence>
<reference evidence="1" key="1">
    <citation type="journal article" date="2015" name="Genome Announc.">
        <title>Expanding the biotechnology potential of lactobacilli through comparative genomics of 213 strains and associated genera.</title>
        <authorList>
            <person name="Sun Z."/>
            <person name="Harris H.M."/>
            <person name="McCann A."/>
            <person name="Guo C."/>
            <person name="Argimon S."/>
            <person name="Zhang W."/>
            <person name="Yang X."/>
            <person name="Jeffery I.B."/>
            <person name="Cooney J.C."/>
            <person name="Kagawa T.F."/>
            <person name="Liu W."/>
            <person name="Song Y."/>
            <person name="Salvetti E."/>
            <person name="Wrobel A."/>
            <person name="Rasinkangas P."/>
            <person name="Parkhill J."/>
            <person name="Rea M.C."/>
            <person name="O'Sullivan O."/>
            <person name="Ritari J."/>
            <person name="Douillard F.P."/>
            <person name="Paul Ross R."/>
            <person name="Yang R."/>
            <person name="Briner A.E."/>
            <person name="Felis G.E."/>
            <person name="de Vos W.M."/>
            <person name="Barrangou R."/>
            <person name="Klaenhammer T.R."/>
            <person name="Caufield P.W."/>
            <person name="Cui Y."/>
            <person name="Zhang H."/>
            <person name="O'Toole P.W."/>
        </authorList>
    </citation>
    <scope>NUCLEOTIDE SEQUENCE [LARGE SCALE GENOMIC DNA]</scope>
    <source>
        <strain evidence="1">JCM 17158</strain>
    </source>
</reference>
<dbReference type="PATRIC" id="fig|1291734.4.peg.1083"/>
<organism evidence="1 2">
    <name type="scientific">Lacticaseibacillus nasuensis JCM 17158</name>
    <dbReference type="NCBI Taxonomy" id="1291734"/>
    <lineage>
        <taxon>Bacteria</taxon>
        <taxon>Bacillati</taxon>
        <taxon>Bacillota</taxon>
        <taxon>Bacilli</taxon>
        <taxon>Lactobacillales</taxon>
        <taxon>Lactobacillaceae</taxon>
        <taxon>Lacticaseibacillus</taxon>
    </lineage>
</organism>
<evidence type="ECO:0000313" key="1">
    <source>
        <dbReference type="EMBL" id="KRK73197.1"/>
    </source>
</evidence>
<protein>
    <submittedName>
        <fullName evidence="1">Uncharacterized protein</fullName>
    </submittedName>
</protein>
<dbReference type="EMBL" id="AZDJ01000013">
    <property type="protein sequence ID" value="KRK73197.1"/>
    <property type="molecule type" value="Genomic_DNA"/>
</dbReference>
<keyword evidence="2" id="KW-1185">Reference proteome</keyword>
<comment type="caution">
    <text evidence="1">The sequence shown here is derived from an EMBL/GenBank/DDBJ whole genome shotgun (WGS) entry which is preliminary data.</text>
</comment>
<name>A0A0R1JPG2_9LACO</name>